<protein>
    <submittedName>
        <fullName evidence="12">ALK and LTK ligand 2-like</fullName>
    </submittedName>
</protein>
<dbReference type="OrthoDB" id="9807651at2759"/>
<dbReference type="FunCoup" id="A0A3Q3NL52">
    <property type="interactions" value="277"/>
</dbReference>
<dbReference type="GeneID" id="113127123"/>
<dbReference type="PANTHER" id="PTHR28676">
    <property type="entry name" value="ALK AND LTK LIGAND 2-RELATED"/>
    <property type="match status" value="1"/>
</dbReference>
<dbReference type="InterPro" id="IPR029364">
    <property type="entry name" value="ALKL1/2"/>
</dbReference>
<comment type="similarity">
    <text evidence="9">Belongs to the ALKAL family.</text>
</comment>
<dbReference type="GeneTree" id="ENSGT00940000159969"/>
<organism evidence="12 13">
    <name type="scientific">Mastacembelus armatus</name>
    <name type="common">zig-zag eel</name>
    <dbReference type="NCBI Taxonomy" id="205130"/>
    <lineage>
        <taxon>Eukaryota</taxon>
        <taxon>Metazoa</taxon>
        <taxon>Chordata</taxon>
        <taxon>Craniata</taxon>
        <taxon>Vertebrata</taxon>
        <taxon>Euteleostomi</taxon>
        <taxon>Actinopterygii</taxon>
        <taxon>Neopterygii</taxon>
        <taxon>Teleostei</taxon>
        <taxon>Neoteleostei</taxon>
        <taxon>Acanthomorphata</taxon>
        <taxon>Anabantaria</taxon>
        <taxon>Synbranchiformes</taxon>
        <taxon>Mastacembelidae</taxon>
        <taxon>Mastacembelus</taxon>
    </lineage>
</organism>
<evidence type="ECO:0000256" key="5">
    <source>
        <dbReference type="ARBA" id="ARBA00022525"/>
    </source>
</evidence>
<keyword evidence="8" id="KW-1015">Disulfide bond</keyword>
<keyword evidence="5" id="KW-0964">Secreted</keyword>
<dbReference type="AlphaFoldDB" id="A0A3Q3NL52"/>
<reference evidence="12" key="2">
    <citation type="submission" date="2025-09" db="UniProtKB">
        <authorList>
            <consortium name="Ensembl"/>
        </authorList>
    </citation>
    <scope>IDENTIFICATION</scope>
</reference>
<dbReference type="GO" id="GO:0005125">
    <property type="term" value="F:cytokine activity"/>
    <property type="evidence" value="ECO:0007669"/>
    <property type="project" value="UniProtKB-KW"/>
</dbReference>
<evidence type="ECO:0000256" key="9">
    <source>
        <dbReference type="ARBA" id="ARBA00033741"/>
    </source>
</evidence>
<evidence type="ECO:0000256" key="3">
    <source>
        <dbReference type="ARBA" id="ARBA00022475"/>
    </source>
</evidence>
<dbReference type="GO" id="GO:0070374">
    <property type="term" value="P:positive regulation of ERK1 and ERK2 cascade"/>
    <property type="evidence" value="ECO:0007669"/>
    <property type="project" value="TreeGrafter"/>
</dbReference>
<dbReference type="RefSeq" id="XP_026157179.1">
    <property type="nucleotide sequence ID" value="XM_026301394.1"/>
</dbReference>
<keyword evidence="3" id="KW-1003">Cell membrane</keyword>
<dbReference type="InParanoid" id="A0A3Q3NL52"/>
<evidence type="ECO:0000256" key="7">
    <source>
        <dbReference type="ARBA" id="ARBA00023136"/>
    </source>
</evidence>
<comment type="subcellular location">
    <subcellularLocation>
        <location evidence="1">Cell membrane</location>
    </subcellularLocation>
    <subcellularLocation>
        <location evidence="2">Secreted</location>
    </subcellularLocation>
</comment>
<keyword evidence="11" id="KW-0812">Transmembrane</keyword>
<evidence type="ECO:0000256" key="2">
    <source>
        <dbReference type="ARBA" id="ARBA00004613"/>
    </source>
</evidence>
<keyword evidence="7 11" id="KW-0472">Membrane</keyword>
<name>A0A3Q3NL52_9TELE</name>
<dbReference type="Proteomes" id="UP000261640">
    <property type="component" value="Unplaced"/>
</dbReference>
<sequence>MLKLQQTNEVATRRTISPVQVRIVMLPLRLPVLSALLLLLLVAGRCTLRTSLRGSQADRSVDALEQAAELTAHGGQTLERQSRSRHGVEPKDTQHKERFIKHLTGPLYFNPKCRKHFHRLYHTTRDCTIPAYYKRCARLLTRLASSPRCAER</sequence>
<keyword evidence="6" id="KW-0732">Signal</keyword>
<accession>A0A3Q3NL52</accession>
<dbReference type="STRING" id="205130.ENSMAMP00000034187"/>
<feature type="region of interest" description="Disordered" evidence="10">
    <location>
        <begin position="72"/>
        <end position="94"/>
    </location>
</feature>
<dbReference type="Pfam" id="PF15129">
    <property type="entry name" value="ALKL1_2"/>
    <property type="match status" value="1"/>
</dbReference>
<reference evidence="12" key="1">
    <citation type="submission" date="2025-08" db="UniProtKB">
        <authorList>
            <consortium name="Ensembl"/>
        </authorList>
    </citation>
    <scope>IDENTIFICATION</scope>
</reference>
<evidence type="ECO:0000256" key="8">
    <source>
        <dbReference type="ARBA" id="ARBA00023157"/>
    </source>
</evidence>
<evidence type="ECO:0000256" key="11">
    <source>
        <dbReference type="SAM" id="Phobius"/>
    </source>
</evidence>
<dbReference type="Ensembl" id="ENSMAMT00000035059.2">
    <property type="protein sequence ID" value="ENSMAMP00000034189.1"/>
    <property type="gene ID" value="ENSMAMG00000022972.2"/>
</dbReference>
<dbReference type="GO" id="GO:0005615">
    <property type="term" value="C:extracellular space"/>
    <property type="evidence" value="ECO:0007669"/>
    <property type="project" value="UniProtKB-KW"/>
</dbReference>
<evidence type="ECO:0000256" key="6">
    <source>
        <dbReference type="ARBA" id="ARBA00022729"/>
    </source>
</evidence>
<dbReference type="GO" id="GO:0070378">
    <property type="term" value="P:positive regulation of ERK5 cascade"/>
    <property type="evidence" value="ECO:0007669"/>
    <property type="project" value="TreeGrafter"/>
</dbReference>
<dbReference type="CTD" id="100329254"/>
<feature type="compositionally biased region" description="Basic and acidic residues" evidence="10">
    <location>
        <begin position="80"/>
        <end position="94"/>
    </location>
</feature>
<dbReference type="PANTHER" id="PTHR28676:SF2">
    <property type="entry name" value="ALK AND LTK LIGAND 2"/>
    <property type="match status" value="1"/>
</dbReference>
<feature type="transmembrane region" description="Helical" evidence="11">
    <location>
        <begin position="21"/>
        <end position="43"/>
    </location>
</feature>
<evidence type="ECO:0000256" key="4">
    <source>
        <dbReference type="ARBA" id="ARBA00022514"/>
    </source>
</evidence>
<dbReference type="GO" id="GO:0005886">
    <property type="term" value="C:plasma membrane"/>
    <property type="evidence" value="ECO:0007669"/>
    <property type="project" value="UniProtKB-SubCell"/>
</dbReference>
<evidence type="ECO:0000256" key="1">
    <source>
        <dbReference type="ARBA" id="ARBA00004236"/>
    </source>
</evidence>
<proteinExistence type="inferred from homology"/>
<dbReference type="GO" id="GO:0030971">
    <property type="term" value="F:receptor tyrosine kinase binding"/>
    <property type="evidence" value="ECO:0007669"/>
    <property type="project" value="InterPro"/>
</dbReference>
<keyword evidence="4" id="KW-0202">Cytokine</keyword>
<dbReference type="RefSeq" id="XP_026157178.1">
    <property type="nucleotide sequence ID" value="XM_026301393.1"/>
</dbReference>
<dbReference type="GO" id="GO:0030298">
    <property type="term" value="F:receptor signaling protein tyrosine kinase activator activity"/>
    <property type="evidence" value="ECO:0007669"/>
    <property type="project" value="InterPro"/>
</dbReference>
<keyword evidence="13" id="KW-1185">Reference proteome</keyword>
<evidence type="ECO:0000256" key="10">
    <source>
        <dbReference type="SAM" id="MobiDB-lite"/>
    </source>
</evidence>
<evidence type="ECO:0000313" key="13">
    <source>
        <dbReference type="Proteomes" id="UP000261640"/>
    </source>
</evidence>
<keyword evidence="11" id="KW-1133">Transmembrane helix</keyword>
<evidence type="ECO:0000313" key="12">
    <source>
        <dbReference type="Ensembl" id="ENSMAMP00000034189.1"/>
    </source>
</evidence>